<dbReference type="OrthoDB" id="9802848at2"/>
<evidence type="ECO:0000259" key="1">
    <source>
        <dbReference type="PROSITE" id="PS51194"/>
    </source>
</evidence>
<gene>
    <name evidence="2" type="ORF">SAMN02910406_03468</name>
</gene>
<evidence type="ECO:0000313" key="3">
    <source>
        <dbReference type="Proteomes" id="UP000182192"/>
    </source>
</evidence>
<evidence type="ECO:0000313" key="2">
    <source>
        <dbReference type="EMBL" id="SFD24074.1"/>
    </source>
</evidence>
<dbReference type="AlphaFoldDB" id="A0A1I1QPP3"/>
<keyword evidence="2" id="KW-0547">Nucleotide-binding</keyword>
<protein>
    <submittedName>
        <fullName evidence="2">Superfamily II DNA or RNA helicase</fullName>
    </submittedName>
</protein>
<dbReference type="SUPFAM" id="SSF52540">
    <property type="entry name" value="P-loop containing nucleoside triphosphate hydrolases"/>
    <property type="match status" value="1"/>
</dbReference>
<dbReference type="Gene3D" id="3.40.50.300">
    <property type="entry name" value="P-loop containing nucleotide triphosphate hydrolases"/>
    <property type="match status" value="2"/>
</dbReference>
<accession>A0A1I1QPP3</accession>
<dbReference type="Proteomes" id="UP000182192">
    <property type="component" value="Unassembled WGS sequence"/>
</dbReference>
<dbReference type="GO" id="GO:0004386">
    <property type="term" value="F:helicase activity"/>
    <property type="evidence" value="ECO:0007669"/>
    <property type="project" value="UniProtKB-KW"/>
</dbReference>
<proteinExistence type="predicted"/>
<organism evidence="2 3">
    <name type="scientific">Ruminococcus albus</name>
    <dbReference type="NCBI Taxonomy" id="1264"/>
    <lineage>
        <taxon>Bacteria</taxon>
        <taxon>Bacillati</taxon>
        <taxon>Bacillota</taxon>
        <taxon>Clostridia</taxon>
        <taxon>Eubacteriales</taxon>
        <taxon>Oscillospiraceae</taxon>
        <taxon>Ruminococcus</taxon>
    </lineage>
</organism>
<dbReference type="PANTHER" id="PTHR33418">
    <property type="entry name" value="HELICASE-ASSOCIATED"/>
    <property type="match status" value="1"/>
</dbReference>
<dbReference type="Gene3D" id="6.10.140.530">
    <property type="match status" value="4"/>
</dbReference>
<name>A0A1I1QPP3_RUMAL</name>
<dbReference type="InterPro" id="IPR027417">
    <property type="entry name" value="P-loop_NTPase"/>
</dbReference>
<reference evidence="2 3" key="1">
    <citation type="submission" date="2016-10" db="EMBL/GenBank/DDBJ databases">
        <authorList>
            <person name="de Groot N.N."/>
        </authorList>
    </citation>
    <scope>NUCLEOTIDE SEQUENCE [LARGE SCALE GENOMIC DNA]</scope>
    <source>
        <strain evidence="2 3">AR67</strain>
    </source>
</reference>
<dbReference type="InterPro" id="IPR001650">
    <property type="entry name" value="Helicase_C-like"/>
</dbReference>
<keyword evidence="2" id="KW-0067">ATP-binding</keyword>
<dbReference type="Pfam" id="PF03457">
    <property type="entry name" value="HA"/>
    <property type="match status" value="2"/>
</dbReference>
<dbReference type="PROSITE" id="PS51194">
    <property type="entry name" value="HELICASE_CTER"/>
    <property type="match status" value="1"/>
</dbReference>
<dbReference type="Pfam" id="PF00271">
    <property type="entry name" value="Helicase_C"/>
    <property type="match status" value="1"/>
</dbReference>
<dbReference type="PANTHER" id="PTHR33418:SF1">
    <property type="entry name" value="HELICASE-ASSOCIATED DOMAIN-CONTAINING PROTEIN"/>
    <property type="match status" value="1"/>
</dbReference>
<dbReference type="InterPro" id="IPR005114">
    <property type="entry name" value="Helicase_assoc"/>
</dbReference>
<keyword evidence="2" id="KW-0347">Helicase</keyword>
<keyword evidence="2" id="KW-0378">Hydrolase</keyword>
<sequence>MILHKHNSETYANMVSLFQTEQRVAAVQPTGTGKSYLIMQLIEDNADKHFAVCSPSTYIFEQMKLLADENCISFENTDFLTYTKLAQTDAFSKYNYIVLDEFHRCGADEWGQGVQRLLDGNPNAKVFGTSATPIRYLDSGRNMADELFNGVYAVNMSLAEAIRRKILPLPVYVTSWYSFRGDIEQLEMKAEQSGNPRLKNALLGKIRKAKSMIAELDVGIEKIFEKHIRNRAGKFIVFCPSVEQLQRMVNECDLWFTKVNHDIHKYTVYAQNSASDKQFEDFRNDKSESALKLLFCIDMLNEGVHFDDVDGVIMLRATQSANVFYQQLGRTLACSDSKKKPLIFDIVNNYETGDTAQQYAGFMEIAHGEGEYDDEIEFELYDYVRDIREILNELNDTFANSWDFNFELIKEYAEKYNAFPDVNTSYEGVLIGRWATYQRTLNNQDKLSKERVKKLNSIGFPWDVNEAVWQAFYEELKSIIRSLGHFPKKSEFGDDKKNLYGWLTAQKFKHRIGELEEEKAEKLIALGCKMTKGKKESWDENFEKLSEFVEQHGRFPDNSDANSDPENKVIYVWANSQRTAKNRGQLSDERIAKLDSIGFQWDKHEAEWANAFEMLKSYFSERESLPGSNEVVDGYKLGKWYQRQVDLYLAGNMQAYRAERFQEAGIPLENLRQRRKNEVFMKYYDSYMEYLQKFGKHPISSERYNDLDLVKWRCTQMQKKKQGKLTDELAALLMYICKDI</sequence>
<dbReference type="EMBL" id="FOKQ01000051">
    <property type="protein sequence ID" value="SFD24074.1"/>
    <property type="molecule type" value="Genomic_DNA"/>
</dbReference>
<dbReference type="RefSeq" id="WP_074963231.1">
    <property type="nucleotide sequence ID" value="NZ_FOKQ01000051.1"/>
</dbReference>
<feature type="domain" description="Helicase C-terminal" evidence="1">
    <location>
        <begin position="215"/>
        <end position="384"/>
    </location>
</feature>